<feature type="transmembrane region" description="Helical" evidence="1">
    <location>
        <begin position="54"/>
        <end position="76"/>
    </location>
</feature>
<keyword evidence="1" id="KW-0472">Membrane</keyword>
<accession>A0A7S1AKW3</accession>
<keyword evidence="1" id="KW-0812">Transmembrane</keyword>
<feature type="transmembrane region" description="Helical" evidence="1">
    <location>
        <begin position="83"/>
        <end position="104"/>
    </location>
</feature>
<protein>
    <recommendedName>
        <fullName evidence="4">MARVEL domain-containing protein</fullName>
    </recommendedName>
</protein>
<organism evidence="3">
    <name type="scientific">Noctiluca scintillans</name>
    <name type="common">Sea sparkle</name>
    <name type="synonym">Red tide dinoflagellate</name>
    <dbReference type="NCBI Taxonomy" id="2966"/>
    <lineage>
        <taxon>Eukaryota</taxon>
        <taxon>Sar</taxon>
        <taxon>Alveolata</taxon>
        <taxon>Dinophyceae</taxon>
        <taxon>Noctilucales</taxon>
        <taxon>Noctilucaceae</taxon>
        <taxon>Noctiluca</taxon>
    </lineage>
</organism>
<evidence type="ECO:0008006" key="4">
    <source>
        <dbReference type="Google" id="ProtNLM"/>
    </source>
</evidence>
<reference evidence="3" key="1">
    <citation type="submission" date="2021-01" db="EMBL/GenBank/DDBJ databases">
        <authorList>
            <person name="Corre E."/>
            <person name="Pelletier E."/>
            <person name="Niang G."/>
            <person name="Scheremetjew M."/>
            <person name="Finn R."/>
            <person name="Kale V."/>
            <person name="Holt S."/>
            <person name="Cochrane G."/>
            <person name="Meng A."/>
            <person name="Brown T."/>
            <person name="Cohen L."/>
        </authorList>
    </citation>
    <scope>NUCLEOTIDE SEQUENCE</scope>
</reference>
<gene>
    <name evidence="3" type="ORF">NSCI0253_LOCUS31937</name>
</gene>
<keyword evidence="1" id="KW-1133">Transmembrane helix</keyword>
<feature type="transmembrane region" description="Helical" evidence="1">
    <location>
        <begin position="12"/>
        <end position="34"/>
    </location>
</feature>
<evidence type="ECO:0000256" key="2">
    <source>
        <dbReference type="SAM" id="SignalP"/>
    </source>
</evidence>
<dbReference type="EMBL" id="HBFQ01045014">
    <property type="protein sequence ID" value="CAD8857585.1"/>
    <property type="molecule type" value="Transcribed_RNA"/>
</dbReference>
<feature type="chain" id="PRO_5030639510" description="MARVEL domain-containing protein" evidence="2">
    <location>
        <begin position="18"/>
        <end position="276"/>
    </location>
</feature>
<evidence type="ECO:0000313" key="3">
    <source>
        <dbReference type="EMBL" id="CAD8857585.1"/>
    </source>
</evidence>
<evidence type="ECO:0000256" key="1">
    <source>
        <dbReference type="SAM" id="Phobius"/>
    </source>
</evidence>
<proteinExistence type="predicted"/>
<sequence length="276" mass="29662">MASNSTMLGLPLTLVVAAYCICQLAICVSIIPLATVQSIDVGGVLISPVVQYIYGAWLCVMIIATIAAAIGFYYHIESHLKIYLPLVAMSAVLDLSWLVIFVVFGASCTSTWVNEVLTTDCSGFVSWGLLLLCVVFFFFHIVGIWVTVKAAAYARLHFSMDLLPYLTSTLPVPKNHWVEEESDMEQVKPSTPVPVSQASMIPTMIKPMMAPPVSAGPPLAAPRTYGSMVSRSAPVVTSVPAVSSSLPRSVPVVSAAPNPFQSMSMPMSAPRAYKPF</sequence>
<name>A0A7S1AKW3_NOCSC</name>
<feature type="signal peptide" evidence="2">
    <location>
        <begin position="1"/>
        <end position="17"/>
    </location>
</feature>
<keyword evidence="2" id="KW-0732">Signal</keyword>
<feature type="transmembrane region" description="Helical" evidence="1">
    <location>
        <begin position="124"/>
        <end position="148"/>
    </location>
</feature>
<dbReference type="AlphaFoldDB" id="A0A7S1AKW3"/>